<dbReference type="OrthoDB" id="9809962at2"/>
<sequence>MKKPKVIFLDAVGTLFGVKGSVGKVYSQIAQDFGVKVSPQVLDQNFAKSFKSAPPPIFIDAHIRDIPQREYDWWRIIVLNTFEGAGVLQEFSDFSAFFSELYIHFGTPEPWYIYPDVPLALMNWRRLGVKLGILSNFDSRLYLVLQGLGLKEYFTSVTISTHCRVAKPDPEIFKIALNKHKCLPEEAWHIGDSIKEDYEAAKAVGMRGIWINRNPSV</sequence>
<dbReference type="InterPro" id="IPR036412">
    <property type="entry name" value="HAD-like_sf"/>
</dbReference>
<dbReference type="RefSeq" id="WP_104387678.1">
    <property type="nucleotide sequence ID" value="NZ_PGEM01000066.1"/>
</dbReference>
<dbReference type="SUPFAM" id="SSF56784">
    <property type="entry name" value="HAD-like"/>
    <property type="match status" value="1"/>
</dbReference>
<dbReference type="SFLD" id="SFLDG01129">
    <property type="entry name" value="C1.5:_HAD__Beta-PGM__Phosphata"/>
    <property type="match status" value="1"/>
</dbReference>
<dbReference type="PANTHER" id="PTHR46191">
    <property type="match status" value="1"/>
</dbReference>
<dbReference type="NCBIfam" id="TIGR01549">
    <property type="entry name" value="HAD-SF-IA-v1"/>
    <property type="match status" value="1"/>
</dbReference>
<dbReference type="InterPro" id="IPR044924">
    <property type="entry name" value="HAD-SF_hydro_IA_REG-2-like_cap"/>
</dbReference>
<dbReference type="Pfam" id="PF00702">
    <property type="entry name" value="Hydrolase"/>
    <property type="match status" value="1"/>
</dbReference>
<dbReference type="Gene3D" id="1.10.150.720">
    <property type="entry name" value="Haloacid dehalogenase-like hydrolase"/>
    <property type="match status" value="1"/>
</dbReference>
<comment type="caution">
    <text evidence="1">The sequence shown here is derived from an EMBL/GenBank/DDBJ whole genome shotgun (WGS) entry which is preliminary data.</text>
</comment>
<dbReference type="Gene3D" id="3.40.50.1000">
    <property type="entry name" value="HAD superfamily/HAD-like"/>
    <property type="match status" value="1"/>
</dbReference>
<dbReference type="GO" id="GO:0016787">
    <property type="term" value="F:hydrolase activity"/>
    <property type="evidence" value="ECO:0007669"/>
    <property type="project" value="UniProtKB-KW"/>
</dbReference>
<evidence type="ECO:0000313" key="2">
    <source>
        <dbReference type="Proteomes" id="UP000239589"/>
    </source>
</evidence>
<dbReference type="InterPro" id="IPR023214">
    <property type="entry name" value="HAD_sf"/>
</dbReference>
<evidence type="ECO:0000313" key="1">
    <source>
        <dbReference type="EMBL" id="PPJ63500.1"/>
    </source>
</evidence>
<dbReference type="InterPro" id="IPR006439">
    <property type="entry name" value="HAD-SF_hydro_IA"/>
</dbReference>
<accession>A0A2S6CV64</accession>
<keyword evidence="1" id="KW-0378">Hydrolase</keyword>
<name>A0A2S6CV64_9CYAN</name>
<dbReference type="InterPro" id="IPR051828">
    <property type="entry name" value="HAD-like_hydrolase_domain"/>
</dbReference>
<dbReference type="InterPro" id="IPR011949">
    <property type="entry name" value="HAD-SF_hydro_IA_REG-2-like"/>
</dbReference>
<dbReference type="CDD" id="cd16415">
    <property type="entry name" value="HAD_dREG-2_like"/>
    <property type="match status" value="1"/>
</dbReference>
<dbReference type="EMBL" id="PGEM01000066">
    <property type="protein sequence ID" value="PPJ63500.1"/>
    <property type="molecule type" value="Genomic_DNA"/>
</dbReference>
<keyword evidence="2" id="KW-1185">Reference proteome</keyword>
<reference evidence="1 2" key="1">
    <citation type="submission" date="2018-02" db="EMBL/GenBank/DDBJ databases">
        <title>Discovery of a pederin family compound in a non-symbiotic bloom-forming cyanobacterium.</title>
        <authorList>
            <person name="Kust A."/>
            <person name="Mares J."/>
            <person name="Jokela J."/>
            <person name="Urajova P."/>
            <person name="Hajek J."/>
            <person name="Saurav K."/>
            <person name="Voracova K."/>
            <person name="Fewer D.P."/>
            <person name="Haapaniemi E."/>
            <person name="Permi P."/>
            <person name="Rehakova K."/>
            <person name="Sivonen K."/>
            <person name="Hrouzek P."/>
        </authorList>
    </citation>
    <scope>NUCLEOTIDE SEQUENCE [LARGE SCALE GENOMIC DNA]</scope>
    <source>
        <strain evidence="1 2">CHARLIE-1</strain>
    </source>
</reference>
<dbReference type="NCBIfam" id="TIGR02252">
    <property type="entry name" value="DREG-2"/>
    <property type="match status" value="1"/>
</dbReference>
<protein>
    <submittedName>
        <fullName evidence="1">Hydrolase</fullName>
    </submittedName>
</protein>
<dbReference type="Proteomes" id="UP000239589">
    <property type="component" value="Unassembled WGS sequence"/>
</dbReference>
<organism evidence="1 2">
    <name type="scientific">Cuspidothrix issatschenkoi CHARLIE-1</name>
    <dbReference type="NCBI Taxonomy" id="2052836"/>
    <lineage>
        <taxon>Bacteria</taxon>
        <taxon>Bacillati</taxon>
        <taxon>Cyanobacteriota</taxon>
        <taxon>Cyanophyceae</taxon>
        <taxon>Nostocales</taxon>
        <taxon>Aphanizomenonaceae</taxon>
        <taxon>Cuspidothrix</taxon>
    </lineage>
</organism>
<dbReference type="PRINTS" id="PR00413">
    <property type="entry name" value="HADHALOGNASE"/>
</dbReference>
<dbReference type="SFLD" id="SFLDS00003">
    <property type="entry name" value="Haloacid_Dehalogenase"/>
    <property type="match status" value="1"/>
</dbReference>
<dbReference type="AlphaFoldDB" id="A0A2S6CV64"/>
<dbReference type="PANTHER" id="PTHR46191:SF2">
    <property type="entry name" value="HALOACID DEHALOGENASE-LIKE HYDROLASE DOMAIN-CONTAINING PROTEIN 3"/>
    <property type="match status" value="1"/>
</dbReference>
<proteinExistence type="predicted"/>
<gene>
    <name evidence="1" type="ORF">CUN59_09800</name>
</gene>